<dbReference type="InterPro" id="IPR050103">
    <property type="entry name" value="Class-III_PLP-dep_AT"/>
</dbReference>
<dbReference type="SUPFAM" id="SSF53383">
    <property type="entry name" value="PLP-dependent transferases"/>
    <property type="match status" value="1"/>
</dbReference>
<dbReference type="GO" id="GO:0030170">
    <property type="term" value="F:pyridoxal phosphate binding"/>
    <property type="evidence" value="ECO:0007669"/>
    <property type="project" value="InterPro"/>
</dbReference>
<keyword evidence="3 6" id="KW-0808">Transferase</keyword>
<keyword evidence="2 6" id="KW-0032">Aminotransferase</keyword>
<dbReference type="GO" id="GO:0008483">
    <property type="term" value="F:transaminase activity"/>
    <property type="evidence" value="ECO:0007669"/>
    <property type="project" value="UniProtKB-KW"/>
</dbReference>
<reference evidence="7" key="1">
    <citation type="submission" date="2018-07" db="EMBL/GenBank/DDBJ databases">
        <title>Genome sequencing of Paracoccus sp. SC2-6.</title>
        <authorList>
            <person name="Heo J."/>
            <person name="Kim S.-J."/>
            <person name="Kwon S.-W."/>
        </authorList>
    </citation>
    <scope>NUCLEOTIDE SEQUENCE [LARGE SCALE GENOMIC DNA]</scope>
    <source>
        <strain evidence="7">SC2-6</strain>
    </source>
</reference>
<evidence type="ECO:0000256" key="1">
    <source>
        <dbReference type="ARBA" id="ARBA00001933"/>
    </source>
</evidence>
<dbReference type="InterPro" id="IPR015422">
    <property type="entry name" value="PyrdxlP-dep_Trfase_small"/>
</dbReference>
<comment type="cofactor">
    <cofactor evidence="1">
        <name>pyridoxal 5'-phosphate</name>
        <dbReference type="ChEBI" id="CHEBI:597326"/>
    </cofactor>
</comment>
<evidence type="ECO:0000313" key="6">
    <source>
        <dbReference type="EMBL" id="AXC49455.1"/>
    </source>
</evidence>
<keyword evidence="7" id="KW-1185">Reference proteome</keyword>
<dbReference type="Proteomes" id="UP000252023">
    <property type="component" value="Chromosome"/>
</dbReference>
<dbReference type="PROSITE" id="PS00600">
    <property type="entry name" value="AA_TRANSFER_CLASS_3"/>
    <property type="match status" value="1"/>
</dbReference>
<name>A0A344PJA0_9RHOB</name>
<dbReference type="OrthoDB" id="9801834at2"/>
<dbReference type="PIRSF" id="PIRSF000521">
    <property type="entry name" value="Transaminase_4ab_Lys_Orn"/>
    <property type="match status" value="1"/>
</dbReference>
<keyword evidence="4 5" id="KW-0663">Pyridoxal phosphate</keyword>
<gene>
    <name evidence="6" type="ORF">DRW48_06930</name>
</gene>
<evidence type="ECO:0000256" key="3">
    <source>
        <dbReference type="ARBA" id="ARBA00022679"/>
    </source>
</evidence>
<dbReference type="Gene3D" id="3.40.640.10">
    <property type="entry name" value="Type I PLP-dependent aspartate aminotransferase-like (Major domain)"/>
    <property type="match status" value="1"/>
</dbReference>
<dbReference type="InterPro" id="IPR015424">
    <property type="entry name" value="PyrdxlP-dep_Trfase"/>
</dbReference>
<protein>
    <submittedName>
        <fullName evidence="6">Aminotransferase class III-fold pyridoxal phosphate-dependent enzyme</fullName>
    </submittedName>
</protein>
<dbReference type="PANTHER" id="PTHR11986:SF79">
    <property type="entry name" value="ACETYLORNITHINE AMINOTRANSFERASE, MITOCHONDRIAL"/>
    <property type="match status" value="1"/>
</dbReference>
<dbReference type="InterPro" id="IPR005814">
    <property type="entry name" value="Aminotrans_3"/>
</dbReference>
<dbReference type="GO" id="GO:0042802">
    <property type="term" value="F:identical protein binding"/>
    <property type="evidence" value="ECO:0007669"/>
    <property type="project" value="TreeGrafter"/>
</dbReference>
<organism evidence="6 7">
    <name type="scientific">Paracoccus suum</name>
    <dbReference type="NCBI Taxonomy" id="2259340"/>
    <lineage>
        <taxon>Bacteria</taxon>
        <taxon>Pseudomonadati</taxon>
        <taxon>Pseudomonadota</taxon>
        <taxon>Alphaproteobacteria</taxon>
        <taxon>Rhodobacterales</taxon>
        <taxon>Paracoccaceae</taxon>
        <taxon>Paracoccus</taxon>
    </lineage>
</organism>
<dbReference type="Gene3D" id="3.90.1150.10">
    <property type="entry name" value="Aspartate Aminotransferase, domain 1"/>
    <property type="match status" value="1"/>
</dbReference>
<dbReference type="KEGG" id="pars:DRW48_06930"/>
<sequence>MTTLAERDARVFLHQSSSSPVRSGLRAVEGMWIEDNDGRRLIDLHGNTAHLLGHANPEIRAALARQLDELAFCPRRYTNAPAVELAEALTARWSGRGEAGVLFAPSGSDAIEIAMRLARAATGRFETVSLDGSFHGSGFGALGLSEAVLDPRLGPHLPGLQHVAPYWGEGGAERMLDGLRQAFATSATGISAVIAEAVRSNCHMPPPQLWPEVRRVCDDHGALLIFDEIPSGLGRAGRFFAFELFDVQPDIAVLGKSLGGGVLPLAAVIADRRLDVAPDLDIGHYTHEKNPMQARAGLTTVQMVLRDDLPTRAVEIGHRLAEGIAEIAARTGRPAGLRGPAALLALELPGCGLATAELVARCRDAGLSTTGKGPQSVGLSLPLTVSDTDIDEVLSRIETLIARL</sequence>
<dbReference type="RefSeq" id="WP_114075770.1">
    <property type="nucleotide sequence ID" value="NZ_CP030918.1"/>
</dbReference>
<dbReference type="InterPro" id="IPR015421">
    <property type="entry name" value="PyrdxlP-dep_Trfase_major"/>
</dbReference>
<evidence type="ECO:0000313" key="7">
    <source>
        <dbReference type="Proteomes" id="UP000252023"/>
    </source>
</evidence>
<accession>A0A344PJA0</accession>
<dbReference type="EMBL" id="CP030918">
    <property type="protein sequence ID" value="AXC49455.1"/>
    <property type="molecule type" value="Genomic_DNA"/>
</dbReference>
<comment type="similarity">
    <text evidence="5">Belongs to the class-III pyridoxal-phosphate-dependent aminotransferase family.</text>
</comment>
<dbReference type="Pfam" id="PF00202">
    <property type="entry name" value="Aminotran_3"/>
    <property type="match status" value="1"/>
</dbReference>
<dbReference type="CDD" id="cd00610">
    <property type="entry name" value="OAT_like"/>
    <property type="match status" value="1"/>
</dbReference>
<dbReference type="PANTHER" id="PTHR11986">
    <property type="entry name" value="AMINOTRANSFERASE CLASS III"/>
    <property type="match status" value="1"/>
</dbReference>
<proteinExistence type="inferred from homology"/>
<evidence type="ECO:0000256" key="4">
    <source>
        <dbReference type="ARBA" id="ARBA00022898"/>
    </source>
</evidence>
<dbReference type="InterPro" id="IPR049704">
    <property type="entry name" value="Aminotrans_3_PPA_site"/>
</dbReference>
<evidence type="ECO:0000256" key="5">
    <source>
        <dbReference type="RuleBase" id="RU003560"/>
    </source>
</evidence>
<dbReference type="AlphaFoldDB" id="A0A344PJA0"/>
<evidence type="ECO:0000256" key="2">
    <source>
        <dbReference type="ARBA" id="ARBA00022576"/>
    </source>
</evidence>